<keyword evidence="1" id="KW-0175">Coiled coil</keyword>
<dbReference type="GeneID" id="68115822"/>
<gene>
    <name evidence="3" type="ORF">FDP41_008604</name>
</gene>
<feature type="compositionally biased region" description="Polar residues" evidence="2">
    <location>
        <begin position="1525"/>
        <end position="1541"/>
    </location>
</feature>
<dbReference type="VEuPathDB" id="AmoebaDB:NfTy_086690"/>
<sequence>MKKIPMWRKAIQNKVAALYLLRFIRVREFKRKLLDILNYFRSIEKRLYFDHIGYLATTENASSSFIRKFFVSSDDLEKLASTDSLPLNATFRDDKYSLHLKRDVVVRDANGLKIMYDAALKDYELLEERLLKIGSYFIEKNLSSFPKLQVDRFVVLEGLLESETWFQDSKRKVIDCYMEAYEHCYEPKEQLRLASAIMQIMKKTPKFNLESHYFSESYASEIICLELYHSLLKDILKEQIRDEKDYLSFIYEAIDPSTERSGFPDNVTLDNFAQTELFPGSSKVGFLDFYTSTSIIGRIHEHLEKAVNNITNSFKFKNVLSLNAVRRSVLQQLIVEWKLIAKEEKIQKAIKSKLSEERSAIEDTNILEDPNELIFLLNTVIDTEKMPKHNTDDQENMITRDTEGGFSMAEKDSIPLQYFSNLVEMITIWKHLTKELLETDILTAIFNSQATLVGTAQQSMNSALGPLNFDTKDALNDSQHSFPEMKTQYLTNLAIVEFDSSMAEANFNSFDGIKRLVGLVGLFELRHLYQYQMLQKILYETAVKYNQTPLDDYYVAQEKKEFFVTSMNTQNDTSQYITKEVLQELFLTFNNMKIPIRQRILKEYQKLSEGIIKSKRANVVRKYLRDLKFRLSASFCTSMLSTIQPYILKCDIIDVVRELRATLGAVSVGSGFLIGKPDHNVQISSHGVVSKNKDDHANKCVMAKDGEVVNVTYVPHFIQIMRTSFIQANEEENTMTDNFYNLLQILQRTFIILKFWAISIQATAKLYDIIINEGYGLEKGLETYCKSLTSELEHLRQPENPASVISYLTLKCETLLLKYILILDNLKHKLRKEGMRSCMIAENYLQSITHEPIEDNLSESDVYVISPKHLDQEKREKYTGLDASNQNILPLKCLNNLLLELHDSERNYFSAEDANVTLYMEELLTEEKVYPNSMPEQAVKMQFDFLKTSVLMYKLRDYFLDLSCNGSKLMLQDEAKMEDLYNHIIFKKAKRIYEKQLKGLISTLEQKSTNDIYDMAIQQKAKKKKEKDLRDKQVSILFQEISKLLISKSIQDMKETYAILKKELHEMEQPPLHTEKDSFEDSKVQIFHSFLNRILTNAGKTSSKNGEAQVTINEKDLEKALEEVGQKIQEWKTEYIRFLEYKSYEVIDHLKRSLFTSEQKVKFLLYKRDVDRKSLKRRIDAEVDDKNYDLVFLVNNILWKNKELEHQLKEVKSQVRNELIHEYEDLVRNLYKELVSTNGKVAKFKKDFLQNLDQRFYEVRENTFFEIATQKDIGDASFKKKALEVAMEDSELNKLRRENEDLKVQHTQEKEDEALKDFYASKYEVGLRENQLRQELLKTQQQLSNAEMEVEQLRKDLQLQIKNKQKLVNWKVKNAQLLEELEEKVEKYERWSHTNVDKLLLELEEKKREAGHYEKLKERMKEKTNAIDFKNQKTIETLKKKLAKEQAMKSKLMEQLESMKENYEESSWQAKYWQLMNELQQVQKENASLKIMLETKTSFTEPNVDSELENPPIVNLDGNNAVVHTTPSPPSSGRKTASPSTLLRPISEGDTPAAMFLIENAPKKRPSTGAVRARAANNNNNAQNQTSTIIQQQLQQFKKVMTQSNASSITNQSTPSARPLTVLPTYGKGMFGGMPLQQKRRAMSAGTKTRKHQSQPSTTTTTTAYTSPTTNMVSE</sequence>
<organism evidence="3 4">
    <name type="scientific">Naegleria fowleri</name>
    <name type="common">Brain eating amoeba</name>
    <dbReference type="NCBI Taxonomy" id="5763"/>
    <lineage>
        <taxon>Eukaryota</taxon>
        <taxon>Discoba</taxon>
        <taxon>Heterolobosea</taxon>
        <taxon>Tetramitia</taxon>
        <taxon>Eutetramitia</taxon>
        <taxon>Vahlkampfiidae</taxon>
        <taxon>Naegleria</taxon>
    </lineage>
</organism>
<dbReference type="PANTHER" id="PTHR33331">
    <property type="entry name" value="COILED-COIL DOMAIN-CONTAINING PROTEIN 162"/>
    <property type="match status" value="1"/>
</dbReference>
<evidence type="ECO:0000313" key="3">
    <source>
        <dbReference type="EMBL" id="KAF0973100.1"/>
    </source>
</evidence>
<dbReference type="InterPro" id="IPR040401">
    <property type="entry name" value="CCDC162"/>
</dbReference>
<keyword evidence="4" id="KW-1185">Reference proteome</keyword>
<dbReference type="OrthoDB" id="76966at2759"/>
<evidence type="ECO:0000256" key="2">
    <source>
        <dbReference type="SAM" id="MobiDB-lite"/>
    </source>
</evidence>
<reference evidence="3 4" key="1">
    <citation type="journal article" date="2019" name="Sci. Rep.">
        <title>Nanopore sequencing improves the draft genome of the human pathogenic amoeba Naegleria fowleri.</title>
        <authorList>
            <person name="Liechti N."/>
            <person name="Schurch N."/>
            <person name="Bruggmann R."/>
            <person name="Wittwer M."/>
        </authorList>
    </citation>
    <scope>NUCLEOTIDE SEQUENCE [LARGE SCALE GENOMIC DNA]</scope>
    <source>
        <strain evidence="3 4">ATCC 30894</strain>
    </source>
</reference>
<name>A0A6A5BGE9_NAEFO</name>
<evidence type="ECO:0000313" key="4">
    <source>
        <dbReference type="Proteomes" id="UP000444721"/>
    </source>
</evidence>
<dbReference type="RefSeq" id="XP_044557813.1">
    <property type="nucleotide sequence ID" value="XM_044712476.1"/>
</dbReference>
<dbReference type="VEuPathDB" id="AmoebaDB:NF0050350"/>
<feature type="coiled-coil region" evidence="1">
    <location>
        <begin position="1194"/>
        <end position="1221"/>
    </location>
</feature>
<feature type="coiled-coil region" evidence="1">
    <location>
        <begin position="1285"/>
        <end position="1492"/>
    </location>
</feature>
<dbReference type="PANTHER" id="PTHR33331:SF13">
    <property type="entry name" value="COILED-COIL DOMAIN CONTAINING 162"/>
    <property type="match status" value="1"/>
</dbReference>
<dbReference type="EMBL" id="VFQX01000062">
    <property type="protein sequence ID" value="KAF0973100.1"/>
    <property type="molecule type" value="Genomic_DNA"/>
</dbReference>
<dbReference type="Proteomes" id="UP000444721">
    <property type="component" value="Unassembled WGS sequence"/>
</dbReference>
<feature type="region of interest" description="Disordered" evidence="2">
    <location>
        <begin position="1638"/>
        <end position="1675"/>
    </location>
</feature>
<feature type="compositionally biased region" description="Low complexity" evidence="2">
    <location>
        <begin position="1656"/>
        <end position="1675"/>
    </location>
</feature>
<accession>A0A6A5BGE9</accession>
<dbReference type="VEuPathDB" id="AmoebaDB:FDP41_008604"/>
<dbReference type="OMA" id="YECAILR"/>
<comment type="caution">
    <text evidence="3">The sequence shown here is derived from an EMBL/GenBank/DDBJ whole genome shotgun (WGS) entry which is preliminary data.</text>
</comment>
<proteinExistence type="predicted"/>
<protein>
    <submittedName>
        <fullName evidence="3">Uncharacterized protein</fullName>
    </submittedName>
</protein>
<feature type="region of interest" description="Disordered" evidence="2">
    <location>
        <begin position="1525"/>
        <end position="1547"/>
    </location>
</feature>
<evidence type="ECO:0000256" key="1">
    <source>
        <dbReference type="SAM" id="Coils"/>
    </source>
</evidence>
<feature type="compositionally biased region" description="Basic residues" evidence="2">
    <location>
        <begin position="1638"/>
        <end position="1653"/>
    </location>
</feature>